<reference evidence="1" key="1">
    <citation type="submission" date="2022-07" db="EMBL/GenBank/DDBJ databases">
        <title>Enhanced cultured diversity of the mouse gut microbiota enables custom-made synthetic communities.</title>
        <authorList>
            <person name="Afrizal A."/>
        </authorList>
    </citation>
    <scope>NUCLEOTIDE SEQUENCE</scope>
    <source>
        <strain evidence="1">DSM 29186</strain>
    </source>
</reference>
<gene>
    <name evidence="1" type="ORF">NSA58_03355</name>
</gene>
<keyword evidence="2" id="KW-1185">Reference proteome</keyword>
<accession>A0A9X2M9P4</accession>
<protein>
    <submittedName>
        <fullName evidence="1">Uncharacterized protein</fullName>
    </submittedName>
</protein>
<evidence type="ECO:0000313" key="2">
    <source>
        <dbReference type="Proteomes" id="UP001140817"/>
    </source>
</evidence>
<proteinExistence type="predicted"/>
<dbReference type="EMBL" id="JANKBY010000021">
    <property type="protein sequence ID" value="MCR1821817.1"/>
    <property type="molecule type" value="Genomic_DNA"/>
</dbReference>
<sequence length="76" mass="8701">MKLLDKTDNHVIYSYGYDEDNLDGKIKVNFNDPNNYEVLNECTDKRVGKRGTLIAACRIIKAISNNNLKDLMSFES</sequence>
<evidence type="ECO:0000313" key="1">
    <source>
        <dbReference type="EMBL" id="MCR1821817.1"/>
    </source>
</evidence>
<comment type="caution">
    <text evidence="1">The sequence shown here is derived from an EMBL/GenBank/DDBJ whole genome shotgun (WGS) entry which is preliminary data.</text>
</comment>
<organism evidence="1 2">
    <name type="scientific">Terrisporobacter muris</name>
    <dbReference type="NCBI Taxonomy" id="2963284"/>
    <lineage>
        <taxon>Bacteria</taxon>
        <taxon>Bacillati</taxon>
        <taxon>Bacillota</taxon>
        <taxon>Clostridia</taxon>
        <taxon>Peptostreptococcales</taxon>
        <taxon>Peptostreptococcaceae</taxon>
        <taxon>Terrisporobacter</taxon>
    </lineage>
</organism>
<dbReference type="Proteomes" id="UP001140817">
    <property type="component" value="Unassembled WGS sequence"/>
</dbReference>
<dbReference type="AlphaFoldDB" id="A0A9X2M9P4"/>
<name>A0A9X2M9P4_9FIRM</name>